<keyword evidence="2" id="KW-0975">Bacterial flagellum</keyword>
<sequence>MRAMAAAAQGNTVTPQNNITGSNFGDLLSNSINKVNEVQKTSGKLTNAFLSGDSSVSLAEVMIAKQKSGIAFEAALQVRKKLLSAYKEIMSMQV</sequence>
<dbReference type="PANTHER" id="PTHR34653">
    <property type="match status" value="1"/>
</dbReference>
<protein>
    <submittedName>
        <fullName evidence="3">Flagellar hook-basal body complex protein FliE</fullName>
    </submittedName>
</protein>
<dbReference type="NCBIfam" id="TIGR00205">
    <property type="entry name" value="fliE"/>
    <property type="match status" value="1"/>
</dbReference>
<name>A0A3B1AKN1_9ZZZZ</name>
<dbReference type="GO" id="GO:0009425">
    <property type="term" value="C:bacterial-type flagellum basal body"/>
    <property type="evidence" value="ECO:0007669"/>
    <property type="project" value="UniProtKB-SubCell"/>
</dbReference>
<dbReference type="GO" id="GO:0005198">
    <property type="term" value="F:structural molecule activity"/>
    <property type="evidence" value="ECO:0007669"/>
    <property type="project" value="InterPro"/>
</dbReference>
<comment type="subcellular location">
    <subcellularLocation>
        <location evidence="1">Bacterial flagellum basal body</location>
    </subcellularLocation>
</comment>
<proteinExistence type="inferred from homology"/>
<keyword evidence="3" id="KW-0966">Cell projection</keyword>
<dbReference type="PANTHER" id="PTHR34653:SF1">
    <property type="entry name" value="FLAGELLAR HOOK-BASAL BODY COMPLEX PROTEIN FLIE"/>
    <property type="match status" value="1"/>
</dbReference>
<evidence type="ECO:0000256" key="1">
    <source>
        <dbReference type="ARBA" id="ARBA00004117"/>
    </source>
</evidence>
<dbReference type="PRINTS" id="PR01006">
    <property type="entry name" value="FLGHOOKFLIE"/>
</dbReference>
<dbReference type="GO" id="GO:0003774">
    <property type="term" value="F:cytoskeletal motor activity"/>
    <property type="evidence" value="ECO:0007669"/>
    <property type="project" value="InterPro"/>
</dbReference>
<dbReference type="InterPro" id="IPR001624">
    <property type="entry name" value="FliE"/>
</dbReference>
<dbReference type="GO" id="GO:0071973">
    <property type="term" value="P:bacterial-type flagellum-dependent cell motility"/>
    <property type="evidence" value="ECO:0007669"/>
    <property type="project" value="InterPro"/>
</dbReference>
<dbReference type="AlphaFoldDB" id="A0A3B1AKN1"/>
<accession>A0A3B1AKN1</accession>
<evidence type="ECO:0000256" key="2">
    <source>
        <dbReference type="ARBA" id="ARBA00023143"/>
    </source>
</evidence>
<gene>
    <name evidence="3" type="ORF">MNBD_GAMMA19-2162</name>
</gene>
<keyword evidence="3" id="KW-0282">Flagellum</keyword>
<dbReference type="EMBL" id="UOFV01000301">
    <property type="protein sequence ID" value="VAX02271.1"/>
    <property type="molecule type" value="Genomic_DNA"/>
</dbReference>
<organism evidence="3">
    <name type="scientific">hydrothermal vent metagenome</name>
    <dbReference type="NCBI Taxonomy" id="652676"/>
    <lineage>
        <taxon>unclassified sequences</taxon>
        <taxon>metagenomes</taxon>
        <taxon>ecological metagenomes</taxon>
    </lineage>
</organism>
<dbReference type="HAMAP" id="MF_00724">
    <property type="entry name" value="FliE"/>
    <property type="match status" value="1"/>
</dbReference>
<dbReference type="Pfam" id="PF02049">
    <property type="entry name" value="FliE"/>
    <property type="match status" value="1"/>
</dbReference>
<keyword evidence="3" id="KW-0969">Cilium</keyword>
<reference evidence="3" key="1">
    <citation type="submission" date="2018-06" db="EMBL/GenBank/DDBJ databases">
        <authorList>
            <person name="Zhirakovskaya E."/>
        </authorList>
    </citation>
    <scope>NUCLEOTIDE SEQUENCE</scope>
</reference>
<evidence type="ECO:0000313" key="3">
    <source>
        <dbReference type="EMBL" id="VAX02271.1"/>
    </source>
</evidence>